<organism evidence="1 2">
    <name type="scientific">Pedobacter psychrotolerans</name>
    <dbReference type="NCBI Taxonomy" id="1843235"/>
    <lineage>
        <taxon>Bacteria</taxon>
        <taxon>Pseudomonadati</taxon>
        <taxon>Bacteroidota</taxon>
        <taxon>Sphingobacteriia</taxon>
        <taxon>Sphingobacteriales</taxon>
        <taxon>Sphingobacteriaceae</taxon>
        <taxon>Pedobacter</taxon>
    </lineage>
</organism>
<gene>
    <name evidence="1" type="ORF">EV200_10835</name>
</gene>
<evidence type="ECO:0000313" key="1">
    <source>
        <dbReference type="EMBL" id="TCO20595.1"/>
    </source>
</evidence>
<proteinExistence type="predicted"/>
<accession>A0A4R2H858</accession>
<name>A0A4R2H858_9SPHI</name>
<sequence length="47" mass="5594">MYFAIHEVSDKGNRKTKKLIMKFLEFNKTEIASGVLLYQRCTSFMKF</sequence>
<comment type="caution">
    <text evidence="1">The sequence shown here is derived from an EMBL/GenBank/DDBJ whole genome shotgun (WGS) entry which is preliminary data.</text>
</comment>
<dbReference type="EMBL" id="SLWO01000008">
    <property type="protein sequence ID" value="TCO20595.1"/>
    <property type="molecule type" value="Genomic_DNA"/>
</dbReference>
<protein>
    <submittedName>
        <fullName evidence="1">Uncharacterized protein</fullName>
    </submittedName>
</protein>
<dbReference type="Proteomes" id="UP000295684">
    <property type="component" value="Unassembled WGS sequence"/>
</dbReference>
<reference evidence="1 2" key="1">
    <citation type="submission" date="2019-03" db="EMBL/GenBank/DDBJ databases">
        <title>Genomic Encyclopedia of Type Strains, Phase IV (KMG-IV): sequencing the most valuable type-strain genomes for metagenomic binning, comparative biology and taxonomic classification.</title>
        <authorList>
            <person name="Goeker M."/>
        </authorList>
    </citation>
    <scope>NUCLEOTIDE SEQUENCE [LARGE SCALE GENOMIC DNA]</scope>
    <source>
        <strain evidence="1 2">DSM 103236</strain>
    </source>
</reference>
<evidence type="ECO:0000313" key="2">
    <source>
        <dbReference type="Proteomes" id="UP000295684"/>
    </source>
</evidence>
<dbReference type="AlphaFoldDB" id="A0A4R2H858"/>